<feature type="region of interest" description="Disordered" evidence="1">
    <location>
        <begin position="186"/>
        <end position="211"/>
    </location>
</feature>
<dbReference type="Gene3D" id="3.10.400.20">
    <property type="match status" value="1"/>
</dbReference>
<evidence type="ECO:0000313" key="3">
    <source>
        <dbReference type="EMBL" id="KAL3804090.1"/>
    </source>
</evidence>
<sequence>MITASITAIIRPSSHRSLLYDHLNTNPLMFQKSGSSSLGGKKDAPLRKSDRRKLRDRAIAALFIGEASTGDDWIARAEKLIDDAIVAPKSGDVLCRKLKLSSGEHATLFLRTPSAVDGQAGASNAVAAPSVASGLEGLLASYPVSWPYHQTTQPILLEYEDFDRKLHLIPLLGLLSALPPPSLSSSSSPTLVNTAAGDEPPSAPDSSGRKYRIPNIEIHPNVSKYICRGADLMKSGIRSFPPPWELRQSKGVVAVSVRGNPCPLAVGCIENTLMREYCYGKNNGRGNWREDACRLVGPMTKGVGVVIVNCYGDDLWKSSLPPKGMGSFSSSSFFAGVCNPLGGGTYDDGNYGNVGFRDGSIACPILQVGEEDDMSSEDDNDDNDADATQPTNVHDVPEEGHAIDFMETLNISDQVIEQEEMPSSVEINENEMKDEEIPDTDHNDILRVAFYTSLIQLLVSKTPLPIPVSIYFAKHLLAAIPPSGPRLDMKQTTWKKIGPFLLDMESKGVIKLGPSKDGKDRCAFLVGIEKQHRDMVDFKRQWRKEMEQNGQDIATIAESATKKKLAVVDLYIVPRHISEGMQLKEEDVKAMNAKTEERKGTGFLTKTECRSLIDNYIESEGLVDPNGKGKILINGPLCDALYRPSKKNKSPDDKNAGFPTSVPRKDLIDRWIEKMDRGHALVEMPGSKILFLARGEPKPVDIEVEFRQGNKKKFLTRLRGMEDYGIEAEPLSNDVSHRFACSSTIETNPVGRPALRKGRVELVFQVALLYSSLTLQYYLFVLQGHLSEELTALLTGDDKLTAHGGAKGAEYNLPKSVVKVSFRKGVPARKKR</sequence>
<dbReference type="SUPFAM" id="SSF47592">
    <property type="entry name" value="SWIB/MDM2 domain"/>
    <property type="match status" value="1"/>
</dbReference>
<dbReference type="InterPro" id="IPR015947">
    <property type="entry name" value="PUA-like_sf"/>
</dbReference>
<dbReference type="CDD" id="cd21156">
    <property type="entry name" value="PUA_eIF2d-like"/>
    <property type="match status" value="1"/>
</dbReference>
<feature type="region of interest" description="Disordered" evidence="1">
    <location>
        <begin position="31"/>
        <end position="50"/>
    </location>
</feature>
<dbReference type="Pfam" id="PF26292">
    <property type="entry name" value="PUA_elF2D"/>
    <property type="match status" value="1"/>
</dbReference>
<dbReference type="AlphaFoldDB" id="A0ABD3R102"/>
<proteinExistence type="predicted"/>
<protein>
    <recommendedName>
        <fullName evidence="2">SUI1 domain-containing protein</fullName>
    </recommendedName>
</protein>
<dbReference type="InterPro" id="IPR058886">
    <property type="entry name" value="SWIB_eIF2D"/>
</dbReference>
<feature type="region of interest" description="Disordered" evidence="1">
    <location>
        <begin position="372"/>
        <end position="397"/>
    </location>
</feature>
<feature type="domain" description="SUI1" evidence="2">
    <location>
        <begin position="702"/>
        <end position="798"/>
    </location>
</feature>
<dbReference type="Pfam" id="PF25304">
    <property type="entry name" value="WHD_eIF2D"/>
    <property type="match status" value="1"/>
</dbReference>
<dbReference type="PANTHER" id="PTHR12217">
    <property type="entry name" value="EUKARYOTIC TRANSLATION INITIATION FACTOR 2D"/>
    <property type="match status" value="1"/>
</dbReference>
<feature type="compositionally biased region" description="Acidic residues" evidence="1">
    <location>
        <begin position="372"/>
        <end position="385"/>
    </location>
</feature>
<dbReference type="InterPro" id="IPR057429">
    <property type="entry name" value="WH_eIF2D"/>
</dbReference>
<evidence type="ECO:0000259" key="2">
    <source>
        <dbReference type="PROSITE" id="PS50296"/>
    </source>
</evidence>
<dbReference type="Pfam" id="PF01253">
    <property type="entry name" value="SUI1"/>
    <property type="match status" value="1"/>
</dbReference>
<dbReference type="EMBL" id="JABMIG020000010">
    <property type="protein sequence ID" value="KAL3804090.1"/>
    <property type="molecule type" value="Genomic_DNA"/>
</dbReference>
<dbReference type="PANTHER" id="PTHR12217:SF4">
    <property type="entry name" value="EUKARYOTIC TRANSLATION INITIATION FACTOR 2D"/>
    <property type="match status" value="1"/>
</dbReference>
<dbReference type="InterPro" id="IPR001950">
    <property type="entry name" value="SUI1"/>
</dbReference>
<dbReference type="SUPFAM" id="SSF55159">
    <property type="entry name" value="eIF1-like"/>
    <property type="match status" value="1"/>
</dbReference>
<gene>
    <name evidence="3" type="ORF">HJC23_006481</name>
</gene>
<dbReference type="Proteomes" id="UP001516023">
    <property type="component" value="Unassembled WGS sequence"/>
</dbReference>
<dbReference type="SUPFAM" id="SSF88697">
    <property type="entry name" value="PUA domain-like"/>
    <property type="match status" value="1"/>
</dbReference>
<reference evidence="3 4" key="1">
    <citation type="journal article" date="2020" name="G3 (Bethesda)">
        <title>Improved Reference Genome for Cyclotella cryptica CCMP332, a Model for Cell Wall Morphogenesis, Salinity Adaptation, and Lipid Production in Diatoms (Bacillariophyta).</title>
        <authorList>
            <person name="Roberts W.R."/>
            <person name="Downey K.M."/>
            <person name="Ruck E.C."/>
            <person name="Traller J.C."/>
            <person name="Alverson A.J."/>
        </authorList>
    </citation>
    <scope>NUCLEOTIDE SEQUENCE [LARGE SCALE GENOMIC DNA]</scope>
    <source>
        <strain evidence="3 4">CCMP332</strain>
    </source>
</reference>
<dbReference type="InterPro" id="IPR048248">
    <property type="entry name" value="PUA_eIF2d-like"/>
</dbReference>
<dbReference type="InterPro" id="IPR036885">
    <property type="entry name" value="SWIB_MDM2_dom_sf"/>
</dbReference>
<comment type="caution">
    <text evidence="3">The sequence shown here is derived from an EMBL/GenBank/DDBJ whole genome shotgun (WGS) entry which is preliminary data.</text>
</comment>
<evidence type="ECO:0000256" key="1">
    <source>
        <dbReference type="SAM" id="MobiDB-lite"/>
    </source>
</evidence>
<keyword evidence="4" id="KW-1185">Reference proteome</keyword>
<accession>A0ABD3R102</accession>
<dbReference type="InterPro" id="IPR039757">
    <property type="entry name" value="EIF2D"/>
</dbReference>
<name>A0ABD3R102_9STRA</name>
<dbReference type="InterPro" id="IPR036877">
    <property type="entry name" value="SUI1_dom_sf"/>
</dbReference>
<dbReference type="Pfam" id="PF26291">
    <property type="entry name" value="SWIB_eIF2D"/>
    <property type="match status" value="1"/>
</dbReference>
<evidence type="ECO:0000313" key="4">
    <source>
        <dbReference type="Proteomes" id="UP001516023"/>
    </source>
</evidence>
<organism evidence="3 4">
    <name type="scientific">Cyclotella cryptica</name>
    <dbReference type="NCBI Taxonomy" id="29204"/>
    <lineage>
        <taxon>Eukaryota</taxon>
        <taxon>Sar</taxon>
        <taxon>Stramenopiles</taxon>
        <taxon>Ochrophyta</taxon>
        <taxon>Bacillariophyta</taxon>
        <taxon>Coscinodiscophyceae</taxon>
        <taxon>Thalassiosirophycidae</taxon>
        <taxon>Stephanodiscales</taxon>
        <taxon>Stephanodiscaceae</taxon>
        <taxon>Cyclotella</taxon>
    </lineage>
</organism>
<dbReference type="PROSITE" id="PS50296">
    <property type="entry name" value="SUI1"/>
    <property type="match status" value="1"/>
</dbReference>